<evidence type="ECO:0000313" key="1">
    <source>
        <dbReference type="EMBL" id="MBX46244.1"/>
    </source>
</evidence>
<reference evidence="1" key="1">
    <citation type="submission" date="2018-02" db="EMBL/GenBank/DDBJ databases">
        <title>Rhizophora mucronata_Transcriptome.</title>
        <authorList>
            <person name="Meera S.P."/>
            <person name="Sreeshan A."/>
            <person name="Augustine A."/>
        </authorList>
    </citation>
    <scope>NUCLEOTIDE SEQUENCE</scope>
    <source>
        <tissue evidence="1">Leaf</tissue>
    </source>
</reference>
<accession>A0A2P2NUV0</accession>
<keyword evidence="1" id="KW-0687">Ribonucleoprotein</keyword>
<protein>
    <submittedName>
        <fullName evidence="1">Ribosomal protein L7Ae/L30e/S12e/Gadd45 family protein</fullName>
    </submittedName>
</protein>
<dbReference type="GO" id="GO:0005840">
    <property type="term" value="C:ribosome"/>
    <property type="evidence" value="ECO:0007669"/>
    <property type="project" value="UniProtKB-KW"/>
</dbReference>
<dbReference type="EMBL" id="GGEC01065760">
    <property type="protein sequence ID" value="MBX46244.1"/>
    <property type="molecule type" value="Transcribed_RNA"/>
</dbReference>
<keyword evidence="1" id="KW-0689">Ribosomal protein</keyword>
<dbReference type="AlphaFoldDB" id="A0A2P2NUV0"/>
<sequence>MIQEARHIAYSSNVISNQKLLDSILELLYLAFQLASLVCCH</sequence>
<organism evidence="1">
    <name type="scientific">Rhizophora mucronata</name>
    <name type="common">Asiatic mangrove</name>
    <dbReference type="NCBI Taxonomy" id="61149"/>
    <lineage>
        <taxon>Eukaryota</taxon>
        <taxon>Viridiplantae</taxon>
        <taxon>Streptophyta</taxon>
        <taxon>Embryophyta</taxon>
        <taxon>Tracheophyta</taxon>
        <taxon>Spermatophyta</taxon>
        <taxon>Magnoliopsida</taxon>
        <taxon>eudicotyledons</taxon>
        <taxon>Gunneridae</taxon>
        <taxon>Pentapetalae</taxon>
        <taxon>rosids</taxon>
        <taxon>fabids</taxon>
        <taxon>Malpighiales</taxon>
        <taxon>Rhizophoraceae</taxon>
        <taxon>Rhizophora</taxon>
    </lineage>
</organism>
<name>A0A2P2NUV0_RHIMU</name>
<proteinExistence type="predicted"/>